<proteinExistence type="predicted"/>
<dbReference type="InterPro" id="IPR013785">
    <property type="entry name" value="Aldolase_TIM"/>
</dbReference>
<evidence type="ECO:0000313" key="9">
    <source>
        <dbReference type="EMBL" id="GGL15971.1"/>
    </source>
</evidence>
<evidence type="ECO:0000256" key="3">
    <source>
        <dbReference type="ARBA" id="ARBA00022691"/>
    </source>
</evidence>
<protein>
    <recommendedName>
        <fullName evidence="8">Radical SAM core domain-containing protein</fullName>
    </recommendedName>
</protein>
<evidence type="ECO:0000256" key="1">
    <source>
        <dbReference type="ARBA" id="ARBA00001966"/>
    </source>
</evidence>
<dbReference type="InterPro" id="IPR007197">
    <property type="entry name" value="rSAM"/>
</dbReference>
<dbReference type="SFLD" id="SFLDG01067">
    <property type="entry name" value="SPASM/twitch_domain_containing"/>
    <property type="match status" value="1"/>
</dbReference>
<keyword evidence="2" id="KW-0004">4Fe-4S</keyword>
<dbReference type="SUPFAM" id="SSF102114">
    <property type="entry name" value="Radical SAM enzymes"/>
    <property type="match status" value="1"/>
</dbReference>
<gene>
    <name evidence="9" type="ORF">GCM10012284_58260</name>
</gene>
<dbReference type="Proteomes" id="UP000656042">
    <property type="component" value="Unassembled WGS sequence"/>
</dbReference>
<feature type="domain" description="Radical SAM core" evidence="8">
    <location>
        <begin position="53"/>
        <end position="179"/>
    </location>
</feature>
<sequence length="335" mass="36273">MTMLGMPTVPAASLPRQAGPVAFTAGHHFTVTDGASIEELAEAATVPLSVILQVTKRCNFDCSFCSETLQLPDPTLTELDTIRTNLAGVGRVFLSGGEPLLRKDFGEIVDMYTGDFILGIPTNATRGLQHAKAMVGKVAFVNVGLEGPRATTNRVRGDYDQVMSGVRAFLDAGLPLSLSAVVYRSTLPALPFTYQIADVVGAGKLKLILPLRKGNALDLEENEFISLAEAAQCFDRLTEARAVHDWRPALRMTCWTPETEGHMILVEVTGQASAWPVYDRPDLLEPLGNLLHEPVSEIWARYRFKHNHFAKYLGASIRTVDNAGTAASSGGHARA</sequence>
<organism evidence="9 10">
    <name type="scientific">Mangrovihabitans endophyticus</name>
    <dbReference type="NCBI Taxonomy" id="1751298"/>
    <lineage>
        <taxon>Bacteria</taxon>
        <taxon>Bacillati</taxon>
        <taxon>Actinomycetota</taxon>
        <taxon>Actinomycetes</taxon>
        <taxon>Micromonosporales</taxon>
        <taxon>Micromonosporaceae</taxon>
        <taxon>Mangrovihabitans</taxon>
    </lineage>
</organism>
<evidence type="ECO:0000256" key="4">
    <source>
        <dbReference type="ARBA" id="ARBA00022723"/>
    </source>
</evidence>
<dbReference type="AlphaFoldDB" id="A0A8J3C7Q4"/>
<dbReference type="GO" id="GO:0051539">
    <property type="term" value="F:4 iron, 4 sulfur cluster binding"/>
    <property type="evidence" value="ECO:0007669"/>
    <property type="project" value="UniProtKB-KW"/>
</dbReference>
<comment type="cofactor">
    <cofactor evidence="1">
        <name>[4Fe-4S] cluster</name>
        <dbReference type="ChEBI" id="CHEBI:49883"/>
    </cofactor>
</comment>
<dbReference type="GO" id="GO:0016491">
    <property type="term" value="F:oxidoreductase activity"/>
    <property type="evidence" value="ECO:0007669"/>
    <property type="project" value="UniProtKB-KW"/>
</dbReference>
<dbReference type="Pfam" id="PF04055">
    <property type="entry name" value="Radical_SAM"/>
    <property type="match status" value="1"/>
</dbReference>
<dbReference type="EMBL" id="BMMX01000050">
    <property type="protein sequence ID" value="GGL15971.1"/>
    <property type="molecule type" value="Genomic_DNA"/>
</dbReference>
<evidence type="ECO:0000256" key="7">
    <source>
        <dbReference type="ARBA" id="ARBA00023014"/>
    </source>
</evidence>
<keyword evidence="7" id="KW-0411">Iron-sulfur</keyword>
<evidence type="ECO:0000259" key="8">
    <source>
        <dbReference type="Pfam" id="PF04055"/>
    </source>
</evidence>
<keyword evidence="10" id="KW-1185">Reference proteome</keyword>
<dbReference type="PANTHER" id="PTHR11228:SF7">
    <property type="entry name" value="PQQA PEPTIDE CYCLASE"/>
    <property type="match status" value="1"/>
</dbReference>
<name>A0A8J3C7Q4_9ACTN</name>
<evidence type="ECO:0000313" key="10">
    <source>
        <dbReference type="Proteomes" id="UP000656042"/>
    </source>
</evidence>
<dbReference type="PROSITE" id="PS01305">
    <property type="entry name" value="MOAA_NIFB_PQQE"/>
    <property type="match status" value="1"/>
</dbReference>
<dbReference type="GO" id="GO:0046872">
    <property type="term" value="F:metal ion binding"/>
    <property type="evidence" value="ECO:0007669"/>
    <property type="project" value="UniProtKB-KW"/>
</dbReference>
<dbReference type="InterPro" id="IPR000385">
    <property type="entry name" value="MoaA_NifB_PqqE_Fe-S-bd_CS"/>
</dbReference>
<keyword evidence="4" id="KW-0479">Metal-binding</keyword>
<evidence type="ECO:0000256" key="6">
    <source>
        <dbReference type="ARBA" id="ARBA00023004"/>
    </source>
</evidence>
<keyword evidence="6" id="KW-0408">Iron</keyword>
<reference evidence="9" key="2">
    <citation type="submission" date="2020-09" db="EMBL/GenBank/DDBJ databases">
        <authorList>
            <person name="Sun Q."/>
            <person name="Zhou Y."/>
        </authorList>
    </citation>
    <scope>NUCLEOTIDE SEQUENCE</scope>
    <source>
        <strain evidence="9">CGMCC 4.7299</strain>
    </source>
</reference>
<dbReference type="InterPro" id="IPR050377">
    <property type="entry name" value="Radical_SAM_PqqE_MftC-like"/>
</dbReference>
<accession>A0A8J3C7Q4</accession>
<dbReference type="PANTHER" id="PTHR11228">
    <property type="entry name" value="RADICAL SAM DOMAIN PROTEIN"/>
    <property type="match status" value="1"/>
</dbReference>
<evidence type="ECO:0000256" key="2">
    <source>
        <dbReference type="ARBA" id="ARBA00022485"/>
    </source>
</evidence>
<keyword evidence="3" id="KW-0949">S-adenosyl-L-methionine</keyword>
<comment type="caution">
    <text evidence="9">The sequence shown here is derived from an EMBL/GenBank/DDBJ whole genome shotgun (WGS) entry which is preliminary data.</text>
</comment>
<dbReference type="Gene3D" id="3.20.20.70">
    <property type="entry name" value="Aldolase class I"/>
    <property type="match status" value="1"/>
</dbReference>
<dbReference type="InterPro" id="IPR058240">
    <property type="entry name" value="rSAM_sf"/>
</dbReference>
<dbReference type="CDD" id="cd01335">
    <property type="entry name" value="Radical_SAM"/>
    <property type="match status" value="1"/>
</dbReference>
<keyword evidence="5" id="KW-0560">Oxidoreductase</keyword>
<dbReference type="SFLD" id="SFLDS00029">
    <property type="entry name" value="Radical_SAM"/>
    <property type="match status" value="1"/>
</dbReference>
<evidence type="ECO:0000256" key="5">
    <source>
        <dbReference type="ARBA" id="ARBA00023002"/>
    </source>
</evidence>
<reference evidence="9" key="1">
    <citation type="journal article" date="2014" name="Int. J. Syst. Evol. Microbiol.">
        <title>Complete genome sequence of Corynebacterium casei LMG S-19264T (=DSM 44701T), isolated from a smear-ripened cheese.</title>
        <authorList>
            <consortium name="US DOE Joint Genome Institute (JGI-PGF)"/>
            <person name="Walter F."/>
            <person name="Albersmeier A."/>
            <person name="Kalinowski J."/>
            <person name="Ruckert C."/>
        </authorList>
    </citation>
    <scope>NUCLEOTIDE SEQUENCE</scope>
    <source>
        <strain evidence="9">CGMCC 4.7299</strain>
    </source>
</reference>